<keyword evidence="3" id="KW-0597">Phosphoprotein</keyword>
<feature type="compositionally biased region" description="Low complexity" evidence="6">
    <location>
        <begin position="575"/>
        <end position="588"/>
    </location>
</feature>
<feature type="transmembrane region" description="Helical" evidence="7">
    <location>
        <begin position="43"/>
        <end position="64"/>
    </location>
</feature>
<comment type="catalytic activity">
    <reaction evidence="1">
        <text>ATP + protein L-histidine = ADP + protein N-phospho-L-histidine.</text>
        <dbReference type="EC" id="2.7.13.3"/>
    </reaction>
</comment>
<feature type="region of interest" description="Disordered" evidence="6">
    <location>
        <begin position="575"/>
        <end position="651"/>
    </location>
</feature>
<dbReference type="InterPro" id="IPR050428">
    <property type="entry name" value="TCS_sensor_his_kinase"/>
</dbReference>
<dbReference type="Pfam" id="PF02518">
    <property type="entry name" value="HATPase_c"/>
    <property type="match status" value="1"/>
</dbReference>
<evidence type="ECO:0000256" key="7">
    <source>
        <dbReference type="SAM" id="Phobius"/>
    </source>
</evidence>
<keyword evidence="7" id="KW-0812">Transmembrane</keyword>
<evidence type="ECO:0000256" key="2">
    <source>
        <dbReference type="ARBA" id="ARBA00012438"/>
    </source>
</evidence>
<dbReference type="EC" id="2.7.13.3" evidence="2"/>
<reference evidence="9" key="2">
    <citation type="submission" date="2020-09" db="EMBL/GenBank/DDBJ databases">
        <authorList>
            <person name="Sun Q."/>
            <person name="Ohkuma M."/>
        </authorList>
    </citation>
    <scope>NUCLEOTIDE SEQUENCE</scope>
    <source>
        <strain evidence="9">JCM 4790</strain>
    </source>
</reference>
<dbReference type="AlphaFoldDB" id="A0A918NQS1"/>
<dbReference type="GO" id="GO:0004673">
    <property type="term" value="F:protein histidine kinase activity"/>
    <property type="evidence" value="ECO:0007669"/>
    <property type="project" value="UniProtKB-EC"/>
</dbReference>
<gene>
    <name evidence="9" type="ORF">GCM10010358_47310</name>
</gene>
<organism evidence="9 10">
    <name type="scientific">Streptomyces minutiscleroticus</name>
    <dbReference type="NCBI Taxonomy" id="68238"/>
    <lineage>
        <taxon>Bacteria</taxon>
        <taxon>Bacillati</taxon>
        <taxon>Actinomycetota</taxon>
        <taxon>Actinomycetes</taxon>
        <taxon>Kitasatosporales</taxon>
        <taxon>Streptomycetaceae</taxon>
        <taxon>Streptomyces</taxon>
    </lineage>
</organism>
<evidence type="ECO:0000256" key="3">
    <source>
        <dbReference type="ARBA" id="ARBA00022553"/>
    </source>
</evidence>
<keyword evidence="5" id="KW-0418">Kinase</keyword>
<dbReference type="SMART" id="SM00387">
    <property type="entry name" value="HATPase_c"/>
    <property type="match status" value="1"/>
</dbReference>
<dbReference type="Proteomes" id="UP000619244">
    <property type="component" value="Unassembled WGS sequence"/>
</dbReference>
<feature type="region of interest" description="Disordered" evidence="6">
    <location>
        <begin position="468"/>
        <end position="554"/>
    </location>
</feature>
<evidence type="ECO:0000256" key="1">
    <source>
        <dbReference type="ARBA" id="ARBA00000085"/>
    </source>
</evidence>
<proteinExistence type="predicted"/>
<feature type="compositionally biased region" description="Low complexity" evidence="6">
    <location>
        <begin position="468"/>
        <end position="500"/>
    </location>
</feature>
<name>A0A918NQS1_9ACTN</name>
<dbReference type="InterPro" id="IPR003594">
    <property type="entry name" value="HATPase_dom"/>
</dbReference>
<evidence type="ECO:0000256" key="6">
    <source>
        <dbReference type="SAM" id="MobiDB-lite"/>
    </source>
</evidence>
<protein>
    <recommendedName>
        <fullName evidence="2">histidine kinase</fullName>
        <ecNumber evidence="2">2.7.13.3</ecNumber>
    </recommendedName>
</protein>
<evidence type="ECO:0000256" key="5">
    <source>
        <dbReference type="ARBA" id="ARBA00022777"/>
    </source>
</evidence>
<feature type="compositionally biased region" description="Basic and acidic residues" evidence="6">
    <location>
        <begin position="636"/>
        <end position="651"/>
    </location>
</feature>
<sequence length="651" mass="67664">MELATPPLAVRAPVAWYGWWLLPLALAAGTAVAAVLGPDGIRVPAAAAGVVVTGVSAACVRRLVGSRRELLRVTAESAAERAESAQQRQRYAADRADFETRLAEQARTYEERLAGQAEAHGKRLAEQAGAHDEKLAEQARTYEARLAEETRAWRERLDGQQALAVRVGTEYLPQALARLRAGDAIDDVLPAVTRDTDGTPEFRAALRKVLRTALIGVEHEFNRSTSAEQAVISIGNRIHVLTSKLRGRLHEMQFEHGRLPSVARGLMELDQEIGPADCLAASIGVLGGSDRPGRQWQEPQRLLSVVRGGIGRIKDFDRVEIRQLPELGVDGGLVDHLTLIFAHLLDNAARYSPPTEPVLVSGKEVPNGVGVEIQDSGKGLSEERKQEAVRSLAGEEPGPGLGGVSEDARLGLRVVGALARRYGIRVTFSDSPWLGTSVVVVVPHKYFTPLAAAAPAPAPAALTATATGTRGRTGAEAAPAPGAAGAAAAGAPDGEAADTTPGGLPRRRRRTEAAGSGQAGTEAGRSGQAGTEAGRSGRAGGQDRAEGGTGASADVYAVPPDASFAGLAAFATAGRGTTTGRESGAGRETVADRGPAAGSGSGADHETTTGNGPASESEPVPDSATEGGTPSADDTPEQHPEHRTEESDWST</sequence>
<dbReference type="Gene3D" id="3.30.565.10">
    <property type="entry name" value="Histidine kinase-like ATPase, C-terminal domain"/>
    <property type="match status" value="1"/>
</dbReference>
<evidence type="ECO:0000256" key="4">
    <source>
        <dbReference type="ARBA" id="ARBA00022679"/>
    </source>
</evidence>
<evidence type="ECO:0000259" key="8">
    <source>
        <dbReference type="SMART" id="SM00387"/>
    </source>
</evidence>
<dbReference type="GO" id="GO:0005886">
    <property type="term" value="C:plasma membrane"/>
    <property type="evidence" value="ECO:0007669"/>
    <property type="project" value="TreeGrafter"/>
</dbReference>
<dbReference type="EMBL" id="BMVU01000025">
    <property type="protein sequence ID" value="GGX87803.1"/>
    <property type="molecule type" value="Genomic_DNA"/>
</dbReference>
<dbReference type="SUPFAM" id="SSF55874">
    <property type="entry name" value="ATPase domain of HSP90 chaperone/DNA topoisomerase II/histidine kinase"/>
    <property type="match status" value="1"/>
</dbReference>
<dbReference type="PANTHER" id="PTHR45436">
    <property type="entry name" value="SENSOR HISTIDINE KINASE YKOH"/>
    <property type="match status" value="1"/>
</dbReference>
<keyword evidence="7" id="KW-1133">Transmembrane helix</keyword>
<reference evidence="9" key="1">
    <citation type="journal article" date="2014" name="Int. J. Syst. Evol. Microbiol.">
        <title>Complete genome sequence of Corynebacterium casei LMG S-19264T (=DSM 44701T), isolated from a smear-ripened cheese.</title>
        <authorList>
            <consortium name="US DOE Joint Genome Institute (JGI-PGF)"/>
            <person name="Walter F."/>
            <person name="Albersmeier A."/>
            <person name="Kalinowski J."/>
            <person name="Ruckert C."/>
        </authorList>
    </citation>
    <scope>NUCLEOTIDE SEQUENCE</scope>
    <source>
        <strain evidence="9">JCM 4790</strain>
    </source>
</reference>
<dbReference type="RefSeq" id="WP_190192300.1">
    <property type="nucleotide sequence ID" value="NZ_BMVU01000025.1"/>
</dbReference>
<dbReference type="PANTHER" id="PTHR45436:SF5">
    <property type="entry name" value="SENSOR HISTIDINE KINASE TRCS"/>
    <property type="match status" value="1"/>
</dbReference>
<comment type="caution">
    <text evidence="9">The sequence shown here is derived from an EMBL/GenBank/DDBJ whole genome shotgun (WGS) entry which is preliminary data.</text>
</comment>
<keyword evidence="10" id="KW-1185">Reference proteome</keyword>
<dbReference type="GO" id="GO:0000160">
    <property type="term" value="P:phosphorelay signal transduction system"/>
    <property type="evidence" value="ECO:0007669"/>
    <property type="project" value="TreeGrafter"/>
</dbReference>
<evidence type="ECO:0000313" key="9">
    <source>
        <dbReference type="EMBL" id="GGX87803.1"/>
    </source>
</evidence>
<keyword evidence="4" id="KW-0808">Transferase</keyword>
<keyword evidence="7" id="KW-0472">Membrane</keyword>
<dbReference type="InterPro" id="IPR036890">
    <property type="entry name" value="HATPase_C_sf"/>
</dbReference>
<evidence type="ECO:0000313" key="10">
    <source>
        <dbReference type="Proteomes" id="UP000619244"/>
    </source>
</evidence>
<accession>A0A918NQS1</accession>
<feature type="domain" description="Histidine kinase/HSP90-like ATPase" evidence="8">
    <location>
        <begin position="332"/>
        <end position="446"/>
    </location>
</feature>
<feature type="transmembrane region" description="Helical" evidence="7">
    <location>
        <begin position="16"/>
        <end position="36"/>
    </location>
</feature>